<comment type="cofactor">
    <cofactor evidence="10">
        <name>pyruvate</name>
        <dbReference type="ChEBI" id="CHEBI:15361"/>
    </cofactor>
    <text evidence="10">Binds 1 pyruvoyl group covalently per subunit.</text>
</comment>
<comment type="catalytic activity">
    <reaction evidence="10">
        <text>S-adenosyl-L-methionine + H(+) = S-adenosyl 3-(methylsulfanyl)propylamine + CO2</text>
        <dbReference type="Rhea" id="RHEA:15981"/>
        <dbReference type="ChEBI" id="CHEBI:15378"/>
        <dbReference type="ChEBI" id="CHEBI:16526"/>
        <dbReference type="ChEBI" id="CHEBI:57443"/>
        <dbReference type="ChEBI" id="CHEBI:59789"/>
        <dbReference type="EC" id="4.1.1.50"/>
    </reaction>
</comment>
<evidence type="ECO:0000256" key="2">
    <source>
        <dbReference type="ARBA" id="ARBA00022793"/>
    </source>
</evidence>
<gene>
    <name evidence="10 11" type="primary">speD</name>
    <name evidence="11" type="ORF">MTCD1_01411</name>
</gene>
<feature type="chain" id="PRO_5044932252" description="S-adenosylmethionine decarboxylase beta chain" evidence="10">
    <location>
        <begin position="1"/>
        <end position="100"/>
    </location>
</feature>
<dbReference type="InterPro" id="IPR016067">
    <property type="entry name" value="S-AdoMet_deCO2ase_core"/>
</dbReference>
<dbReference type="RefSeq" id="WP_057179598.1">
    <property type="nucleotide sequence ID" value="NZ_BDQM01000008.1"/>
</dbReference>
<evidence type="ECO:0000313" key="11">
    <source>
        <dbReference type="EMBL" id="GAW95808.1"/>
    </source>
</evidence>
<dbReference type="Pfam" id="PF02675">
    <property type="entry name" value="AdoMet_dc"/>
    <property type="match status" value="1"/>
</dbReference>
<comment type="similarity">
    <text evidence="10">Belongs to the prokaryotic AdoMetDC family. Type 2 subfamily.</text>
</comment>
<evidence type="ECO:0000256" key="8">
    <source>
        <dbReference type="ARBA" id="ARBA00023270"/>
    </source>
</evidence>
<evidence type="ECO:0000256" key="5">
    <source>
        <dbReference type="ARBA" id="ARBA00023115"/>
    </source>
</evidence>
<feature type="active site" description="Proton acceptor; for processing activity" evidence="10">
    <location>
        <position position="106"/>
    </location>
</feature>
<accession>A0ABQ0MTV7</accession>
<evidence type="ECO:0000256" key="4">
    <source>
        <dbReference type="ARBA" id="ARBA00023066"/>
    </source>
</evidence>
<sequence length="256" mass="28706">MHSANKIPLYGFNNLTKSLSFSLYRVHYLPSAQSVTHYNTYINQSYNSEHLGVLLTKICHAIGGNVLNIASQDYTPQGASVTLMISEEAKPESLVAHLDKSHLCIHTYPEETPQQGIAIFRADIELSTCGIISPLKVLDYVIEAFSADVIDIDYRVRGMTRDQRGDKCFSDHDIVKISEHLTAATIDRYRIKDSAMATNNLFHCKLARRTIDLKHHIFNSGAHLALGFKMNKITAIDARQVTAQLSRELDELFVGK</sequence>
<dbReference type="Proteomes" id="UP000197068">
    <property type="component" value="Unassembled WGS sequence"/>
</dbReference>
<keyword evidence="2 10" id="KW-0210">Decarboxylase</keyword>
<evidence type="ECO:0000256" key="10">
    <source>
        <dbReference type="HAMAP-Rule" id="MF_00465"/>
    </source>
</evidence>
<protein>
    <recommendedName>
        <fullName evidence="10">S-adenosylmethionine decarboxylase proenzyme</fullName>
        <shortName evidence="10">AdoMetDC</shortName>
        <shortName evidence="10">SAMDC</shortName>
        <ecNumber evidence="10">4.1.1.50</ecNumber>
    </recommendedName>
    <component>
        <recommendedName>
            <fullName evidence="10">S-adenosylmethionine decarboxylase beta chain</fullName>
        </recommendedName>
    </component>
    <component>
        <recommendedName>
            <fullName evidence="10">S-adenosylmethionine decarboxylase alpha chain</fullName>
        </recommendedName>
    </component>
</protein>
<evidence type="ECO:0000256" key="1">
    <source>
        <dbReference type="ARBA" id="ARBA00022691"/>
    </source>
</evidence>
<dbReference type="PIRSF" id="PIRSF001356">
    <property type="entry name" value="SAM_decarboxylas"/>
    <property type="match status" value="1"/>
</dbReference>
<organism evidence="11 12">
    <name type="scientific">Colwellia marinimaniae</name>
    <dbReference type="NCBI Taxonomy" id="1513592"/>
    <lineage>
        <taxon>Bacteria</taxon>
        <taxon>Pseudomonadati</taxon>
        <taxon>Pseudomonadota</taxon>
        <taxon>Gammaproteobacteria</taxon>
        <taxon>Alteromonadales</taxon>
        <taxon>Colwelliaceae</taxon>
        <taxon>Colwellia</taxon>
    </lineage>
</organism>
<feature type="active site" description="Proton donor; for catalytic activity" evidence="10">
    <location>
        <position position="129"/>
    </location>
</feature>
<dbReference type="EC" id="4.1.1.50" evidence="10"/>
<evidence type="ECO:0000256" key="3">
    <source>
        <dbReference type="ARBA" id="ARBA00022813"/>
    </source>
</evidence>
<evidence type="ECO:0000256" key="9">
    <source>
        <dbReference type="ARBA" id="ARBA00023317"/>
    </source>
</evidence>
<comment type="pathway">
    <text evidence="10">Amine and polyamine biosynthesis; S-adenosylmethioninamine biosynthesis; S-adenosylmethioninamine from S-adenosyl-L-methionine: step 1/1.</text>
</comment>
<comment type="function">
    <text evidence="10">Catalyzes the decarboxylation of S-adenosylmethionine to S-adenosylmethioninamine (dcAdoMet), the propylamine donor required for the synthesis of the polyamines spermine and spermidine from the diamine putrescine.</text>
</comment>
<dbReference type="HAMAP" id="MF_00465">
    <property type="entry name" value="AdoMetDC_2"/>
    <property type="match status" value="1"/>
</dbReference>
<keyword evidence="9 10" id="KW-0670">Pyruvate</keyword>
<feature type="active site" description="Schiff-base intermediate with substrate; via pyruvic acid" evidence="10">
    <location>
        <position position="101"/>
    </location>
</feature>
<feature type="chain" id="PRO_5044932251" description="S-adenosylmethionine decarboxylase alpha chain" evidence="10">
    <location>
        <begin position="101"/>
        <end position="256"/>
    </location>
</feature>
<dbReference type="PANTHER" id="PTHR33866:SF1">
    <property type="entry name" value="S-ADENOSYLMETHIONINE DECARBOXYLASE PROENZYME"/>
    <property type="match status" value="1"/>
</dbReference>
<reference evidence="11 12" key="1">
    <citation type="submission" date="2017-06" db="EMBL/GenBank/DDBJ databases">
        <title>Whole Genome Sequences of Colwellia marinimaniae MTCD1.</title>
        <authorList>
            <person name="Kusumoto H."/>
            <person name="Inoue M."/>
            <person name="Tanikawa K."/>
            <person name="Maeji H."/>
            <person name="Cameron J.H."/>
            <person name="Bartlett D.H."/>
        </authorList>
    </citation>
    <scope>NUCLEOTIDE SEQUENCE [LARGE SCALE GENOMIC DNA]</scope>
    <source>
        <strain evidence="11 12">MTCD1</strain>
    </source>
</reference>
<dbReference type="SUPFAM" id="SSF56276">
    <property type="entry name" value="S-adenosylmethionine decarboxylase"/>
    <property type="match status" value="1"/>
</dbReference>
<keyword evidence="3 10" id="KW-0068">Autocatalytic cleavage</keyword>
<dbReference type="EMBL" id="BDQM01000008">
    <property type="protein sequence ID" value="GAW95808.1"/>
    <property type="molecule type" value="Genomic_DNA"/>
</dbReference>
<keyword evidence="5 10" id="KW-0620">Polyamine biosynthesis</keyword>
<evidence type="ECO:0000256" key="7">
    <source>
        <dbReference type="ARBA" id="ARBA00023239"/>
    </source>
</evidence>
<dbReference type="PANTHER" id="PTHR33866">
    <property type="entry name" value="S-ADENOSYLMETHIONINE DECARBOXYLASE PROENZYME"/>
    <property type="match status" value="1"/>
</dbReference>
<keyword evidence="6 10" id="KW-0865">Zymogen</keyword>
<dbReference type="Gene3D" id="3.60.90.10">
    <property type="entry name" value="S-adenosylmethionine decarboxylase"/>
    <property type="match status" value="1"/>
</dbReference>
<proteinExistence type="inferred from homology"/>
<comment type="PTM">
    <text evidence="10">Is synthesized initially as an inactive proenzyme. Formation of the active enzyme involves a self-maturation process in which the active site pyruvoyl group is generated from an internal serine residue via an autocatalytic post-translational modification. Two non-identical subunits are generated from the proenzyme in this reaction, and the pyruvate is formed at the N-terminus of the alpha chain, which is derived from the carboxyl end of the proenzyme. The post-translation cleavage follows an unusual pathway, termed non-hydrolytic serinolysis, in which the side chain hydroxyl group of the serine supplies its oxygen atom to form the C-terminus of the beta chain, while the remainder of the serine residue undergoes an oxidative deamination to produce ammonia and the pyruvoyl group blocking the N-terminus of the alpha chain.</text>
</comment>
<evidence type="ECO:0000313" key="12">
    <source>
        <dbReference type="Proteomes" id="UP000197068"/>
    </source>
</evidence>
<keyword evidence="8 10" id="KW-0704">Schiff base</keyword>
<keyword evidence="4 10" id="KW-0745">Spermidine biosynthesis</keyword>
<evidence type="ECO:0000256" key="6">
    <source>
        <dbReference type="ARBA" id="ARBA00023145"/>
    </source>
</evidence>
<keyword evidence="7 10" id="KW-0456">Lyase</keyword>
<feature type="modified residue" description="Pyruvic acid (Ser); by autocatalysis" evidence="10">
    <location>
        <position position="101"/>
    </location>
</feature>
<dbReference type="InterPro" id="IPR009165">
    <property type="entry name" value="S-AdoMet_deCO2ase_bac"/>
</dbReference>
<comment type="caution">
    <text evidence="11">The sequence shown here is derived from an EMBL/GenBank/DDBJ whole genome shotgun (WGS) entry which is preliminary data.</text>
</comment>
<dbReference type="InterPro" id="IPR003826">
    <property type="entry name" value="AdoMetDC_fam_prok"/>
</dbReference>
<name>A0ABQ0MTV7_9GAMM</name>
<dbReference type="NCBIfam" id="TIGR03331">
    <property type="entry name" value="SAM_DCase_Eco"/>
    <property type="match status" value="1"/>
</dbReference>
<keyword evidence="1 10" id="KW-0949">S-adenosyl-L-methionine</keyword>
<comment type="subunit">
    <text evidence="10">Heterooctamer of four alpha and four beta chains arranged as a tetramer of alpha/beta heterodimers.</text>
</comment>
<keyword evidence="12" id="KW-1185">Reference proteome</keyword>
<dbReference type="GO" id="GO:0004014">
    <property type="term" value="F:adenosylmethionine decarboxylase activity"/>
    <property type="evidence" value="ECO:0007669"/>
    <property type="project" value="UniProtKB-EC"/>
</dbReference>
<feature type="site" description="Cleavage (non-hydrolytic); by autolysis" evidence="10">
    <location>
        <begin position="100"/>
        <end position="101"/>
    </location>
</feature>